<evidence type="ECO:0000313" key="11">
    <source>
        <dbReference type="EMBL" id="KAG8178152.1"/>
    </source>
</evidence>
<dbReference type="Pfam" id="PF07714">
    <property type="entry name" value="PK_Tyr_Ser-Thr"/>
    <property type="match status" value="1"/>
</dbReference>
<dbReference type="GO" id="GO:0004714">
    <property type="term" value="F:transmembrane receptor protein tyrosine kinase activity"/>
    <property type="evidence" value="ECO:0007669"/>
    <property type="project" value="TreeGrafter"/>
</dbReference>
<dbReference type="PANTHER" id="PTHR24416">
    <property type="entry name" value="TYROSINE-PROTEIN KINASE RECEPTOR"/>
    <property type="match status" value="1"/>
</dbReference>
<organism evidence="11 12">
    <name type="scientific">Oedothorax gibbosus</name>
    <dbReference type="NCBI Taxonomy" id="931172"/>
    <lineage>
        <taxon>Eukaryota</taxon>
        <taxon>Metazoa</taxon>
        <taxon>Ecdysozoa</taxon>
        <taxon>Arthropoda</taxon>
        <taxon>Chelicerata</taxon>
        <taxon>Arachnida</taxon>
        <taxon>Araneae</taxon>
        <taxon>Araneomorphae</taxon>
        <taxon>Entelegynae</taxon>
        <taxon>Araneoidea</taxon>
        <taxon>Linyphiidae</taxon>
        <taxon>Erigoninae</taxon>
        <taxon>Oedothorax</taxon>
    </lineage>
</organism>
<dbReference type="GO" id="GO:0043235">
    <property type="term" value="C:receptor complex"/>
    <property type="evidence" value="ECO:0007669"/>
    <property type="project" value="TreeGrafter"/>
</dbReference>
<evidence type="ECO:0000256" key="8">
    <source>
        <dbReference type="ARBA" id="ARBA00023170"/>
    </source>
</evidence>
<dbReference type="Gene3D" id="1.10.510.10">
    <property type="entry name" value="Transferase(Phosphotransferase) domain 1"/>
    <property type="match status" value="1"/>
</dbReference>
<sequence>MGTRPPSHPPTAGTRICSLWATRTSSRSPTRLPGAWSTSPTRAGAPRFGRSQLVVDRQECHQNCSFWTLQGHLRRKLLQKVSSSGRLPIKWMAPETLQQRVYSSASDCWSYGVVLWEIFTLGSTPYPALPHERLLDKLRQGHRMPKPQHCPLVPCEYMLMLQCWLDVPKERPSFTELATKLDRLMLDSIERVYLELNFTVLSTPENSSSRRGIWASGTG</sequence>
<dbReference type="GO" id="GO:0007169">
    <property type="term" value="P:cell surface receptor protein tyrosine kinase signaling pathway"/>
    <property type="evidence" value="ECO:0007669"/>
    <property type="project" value="TreeGrafter"/>
</dbReference>
<keyword evidence="2" id="KW-0812">Transmembrane</keyword>
<evidence type="ECO:0000256" key="4">
    <source>
        <dbReference type="ARBA" id="ARBA00022741"/>
    </source>
</evidence>
<dbReference type="SUPFAM" id="SSF56112">
    <property type="entry name" value="Protein kinase-like (PK-like)"/>
    <property type="match status" value="1"/>
</dbReference>
<feature type="domain" description="Protein kinase" evidence="10">
    <location>
        <begin position="1"/>
        <end position="185"/>
    </location>
</feature>
<dbReference type="Proteomes" id="UP000827092">
    <property type="component" value="Unassembled WGS sequence"/>
</dbReference>
<keyword evidence="5" id="KW-0067">ATP-binding</keyword>
<dbReference type="InterPro" id="IPR011009">
    <property type="entry name" value="Kinase-like_dom_sf"/>
</dbReference>
<dbReference type="SMART" id="SM00219">
    <property type="entry name" value="TyrKc"/>
    <property type="match status" value="1"/>
</dbReference>
<gene>
    <name evidence="11" type="ORF">JTE90_006291</name>
</gene>
<dbReference type="InterPro" id="IPR001245">
    <property type="entry name" value="Ser-Thr/Tyr_kinase_cat_dom"/>
</dbReference>
<accession>A0AAV6U133</accession>
<keyword evidence="4" id="KW-0547">Nucleotide-binding</keyword>
<dbReference type="InterPro" id="IPR020635">
    <property type="entry name" value="Tyr_kinase_cat_dom"/>
</dbReference>
<evidence type="ECO:0000256" key="2">
    <source>
        <dbReference type="ARBA" id="ARBA00022692"/>
    </source>
</evidence>
<keyword evidence="12" id="KW-1185">Reference proteome</keyword>
<dbReference type="GO" id="GO:0005524">
    <property type="term" value="F:ATP binding"/>
    <property type="evidence" value="ECO:0007669"/>
    <property type="project" value="UniProtKB-KW"/>
</dbReference>
<dbReference type="FunFam" id="1.10.510.10:FF:000986">
    <property type="entry name" value="Protein tyrosine kinase 2aa"/>
    <property type="match status" value="1"/>
</dbReference>
<dbReference type="PROSITE" id="PS50011">
    <property type="entry name" value="PROTEIN_KINASE_DOM"/>
    <property type="match status" value="1"/>
</dbReference>
<dbReference type="GO" id="GO:0005886">
    <property type="term" value="C:plasma membrane"/>
    <property type="evidence" value="ECO:0007669"/>
    <property type="project" value="TreeGrafter"/>
</dbReference>
<comment type="caution">
    <text evidence="11">The sequence shown here is derived from an EMBL/GenBank/DDBJ whole genome shotgun (WGS) entry which is preliminary data.</text>
</comment>
<evidence type="ECO:0000256" key="1">
    <source>
        <dbReference type="ARBA" id="ARBA00004370"/>
    </source>
</evidence>
<dbReference type="EMBL" id="JAFNEN010000713">
    <property type="protein sequence ID" value="KAG8178152.1"/>
    <property type="molecule type" value="Genomic_DNA"/>
</dbReference>
<evidence type="ECO:0000256" key="6">
    <source>
        <dbReference type="ARBA" id="ARBA00022989"/>
    </source>
</evidence>
<protein>
    <recommendedName>
        <fullName evidence="10">Protein kinase domain-containing protein</fullName>
    </recommendedName>
</protein>
<dbReference type="InterPro" id="IPR000719">
    <property type="entry name" value="Prot_kinase_dom"/>
</dbReference>
<name>A0AAV6U133_9ARAC</name>
<dbReference type="InterPro" id="IPR050122">
    <property type="entry name" value="RTK"/>
</dbReference>
<keyword evidence="8" id="KW-0675">Receptor</keyword>
<keyword evidence="7" id="KW-0472">Membrane</keyword>
<dbReference type="PRINTS" id="PR00109">
    <property type="entry name" value="TYRKINASE"/>
</dbReference>
<evidence type="ECO:0000256" key="7">
    <source>
        <dbReference type="ARBA" id="ARBA00023136"/>
    </source>
</evidence>
<feature type="region of interest" description="Disordered" evidence="9">
    <location>
        <begin position="24"/>
        <end position="44"/>
    </location>
</feature>
<keyword evidence="3" id="KW-0732">Signal</keyword>
<evidence type="ECO:0000259" key="10">
    <source>
        <dbReference type="PROSITE" id="PS50011"/>
    </source>
</evidence>
<comment type="subcellular location">
    <subcellularLocation>
        <location evidence="1">Membrane</location>
    </subcellularLocation>
</comment>
<keyword evidence="6" id="KW-1133">Transmembrane helix</keyword>
<proteinExistence type="predicted"/>
<evidence type="ECO:0000256" key="3">
    <source>
        <dbReference type="ARBA" id="ARBA00022729"/>
    </source>
</evidence>
<dbReference type="AlphaFoldDB" id="A0AAV6U133"/>
<dbReference type="PANTHER" id="PTHR24416:SF550">
    <property type="entry name" value="FIBROBLAST GROWTH FACTOR RECEPTOR HOMOLOG 1-RELATED"/>
    <property type="match status" value="1"/>
</dbReference>
<evidence type="ECO:0000313" key="12">
    <source>
        <dbReference type="Proteomes" id="UP000827092"/>
    </source>
</evidence>
<evidence type="ECO:0000256" key="5">
    <source>
        <dbReference type="ARBA" id="ARBA00022840"/>
    </source>
</evidence>
<reference evidence="11 12" key="1">
    <citation type="journal article" date="2022" name="Nat. Ecol. Evol.">
        <title>A masculinizing supergene underlies an exaggerated male reproductive morph in a spider.</title>
        <authorList>
            <person name="Hendrickx F."/>
            <person name="De Corte Z."/>
            <person name="Sonet G."/>
            <person name="Van Belleghem S.M."/>
            <person name="Kostlbacher S."/>
            <person name="Vangestel C."/>
        </authorList>
    </citation>
    <scope>NUCLEOTIDE SEQUENCE [LARGE SCALE GENOMIC DNA]</scope>
    <source>
        <strain evidence="11">W744_W776</strain>
    </source>
</reference>
<evidence type="ECO:0000256" key="9">
    <source>
        <dbReference type="SAM" id="MobiDB-lite"/>
    </source>
</evidence>